<dbReference type="PANTHER" id="PTHR21392">
    <property type="entry name" value="TRNA-URIDINE AMINOCARBOXYPROPYLTRANSFERASE 2"/>
    <property type="match status" value="1"/>
</dbReference>
<dbReference type="InterPro" id="IPR039262">
    <property type="entry name" value="DTWD2/TAPT"/>
</dbReference>
<evidence type="ECO:0000313" key="6">
    <source>
        <dbReference type="EMBL" id="MBB6543350.1"/>
    </source>
</evidence>
<keyword evidence="7" id="KW-1185">Reference proteome</keyword>
<feature type="domain" description="DTW" evidence="5">
    <location>
        <begin position="25"/>
        <end position="225"/>
    </location>
</feature>
<sequence>MHSVHQLYLKRKEISTKPFKARGFRVERCEICRLASTNCICQWREQTDCQAGFLLLMYDTEVLKPSNTGRLIADVIPNCFAFLWSRTEVESSLLAILNDKKWQPFVIFPQEYATPSLQIINNVPVLTSDKKPLFIMLDGSWREAKKMFRKSPYLSHLPVLSIDLNTLAIEDKTSQYQIRKAINPNQLATAEVAAHILALAGEHDTSQRLTAWFNLFTYQYQKSVCRTNYGDPQALEKYLSLLTVK</sequence>
<gene>
    <name evidence="6" type="ORF">HNQ55_001865</name>
</gene>
<dbReference type="Pfam" id="PF03942">
    <property type="entry name" value="DTW"/>
    <property type="match status" value="1"/>
</dbReference>
<name>A0A7X0NHA6_9GAMM</name>
<evidence type="ECO:0000256" key="3">
    <source>
        <dbReference type="ARBA" id="ARBA00022691"/>
    </source>
</evidence>
<evidence type="ECO:0000256" key="1">
    <source>
        <dbReference type="ARBA" id="ARBA00012386"/>
    </source>
</evidence>
<dbReference type="RefSeq" id="WP_184424147.1">
    <property type="nucleotide sequence ID" value="NZ_AP027362.1"/>
</dbReference>
<dbReference type="Proteomes" id="UP000537141">
    <property type="component" value="Unassembled WGS sequence"/>
</dbReference>
<evidence type="ECO:0000256" key="2">
    <source>
        <dbReference type="ARBA" id="ARBA00022679"/>
    </source>
</evidence>
<dbReference type="GO" id="GO:0016432">
    <property type="term" value="F:tRNA-uridine aminocarboxypropyltransferase activity"/>
    <property type="evidence" value="ECO:0007669"/>
    <property type="project" value="UniProtKB-EC"/>
</dbReference>
<protein>
    <recommendedName>
        <fullName evidence="1">tRNA-uridine aminocarboxypropyltransferase</fullName>
        <ecNumber evidence="1">2.5.1.25</ecNumber>
    </recommendedName>
</protein>
<keyword evidence="4" id="KW-0819">tRNA processing</keyword>
<keyword evidence="3" id="KW-0949">S-adenosyl-L-methionine</keyword>
<organism evidence="6 7">
    <name type="scientific">Thalassotalea piscium</name>
    <dbReference type="NCBI Taxonomy" id="1230533"/>
    <lineage>
        <taxon>Bacteria</taxon>
        <taxon>Pseudomonadati</taxon>
        <taxon>Pseudomonadota</taxon>
        <taxon>Gammaproteobacteria</taxon>
        <taxon>Alteromonadales</taxon>
        <taxon>Colwelliaceae</taxon>
        <taxon>Thalassotalea</taxon>
    </lineage>
</organism>
<dbReference type="EC" id="2.5.1.25" evidence="1"/>
<accession>A0A7X0NHA6</accession>
<evidence type="ECO:0000313" key="7">
    <source>
        <dbReference type="Proteomes" id="UP000537141"/>
    </source>
</evidence>
<comment type="caution">
    <text evidence="6">The sequence shown here is derived from an EMBL/GenBank/DDBJ whole genome shotgun (WGS) entry which is preliminary data.</text>
</comment>
<proteinExistence type="predicted"/>
<dbReference type="EMBL" id="JACHHU010000013">
    <property type="protein sequence ID" value="MBB6543350.1"/>
    <property type="molecule type" value="Genomic_DNA"/>
</dbReference>
<reference evidence="6 7" key="1">
    <citation type="submission" date="2020-08" db="EMBL/GenBank/DDBJ databases">
        <title>Genomic Encyclopedia of Type Strains, Phase IV (KMG-IV): sequencing the most valuable type-strain genomes for metagenomic binning, comparative biology and taxonomic classification.</title>
        <authorList>
            <person name="Goeker M."/>
        </authorList>
    </citation>
    <scope>NUCLEOTIDE SEQUENCE [LARGE SCALE GENOMIC DNA]</scope>
    <source>
        <strain evidence="6 7">DSM 26287</strain>
    </source>
</reference>
<dbReference type="AlphaFoldDB" id="A0A7X0NHA6"/>
<evidence type="ECO:0000256" key="4">
    <source>
        <dbReference type="ARBA" id="ARBA00022694"/>
    </source>
</evidence>
<dbReference type="PANTHER" id="PTHR21392:SF1">
    <property type="entry name" value="TRNA-URIDINE AMINOCARBOXYPROPYLTRANSFERASE"/>
    <property type="match status" value="1"/>
</dbReference>
<dbReference type="InterPro" id="IPR005636">
    <property type="entry name" value="DTW"/>
</dbReference>
<dbReference type="SMART" id="SM01144">
    <property type="entry name" value="DTW"/>
    <property type="match status" value="1"/>
</dbReference>
<keyword evidence="2" id="KW-0808">Transferase</keyword>
<evidence type="ECO:0000259" key="5">
    <source>
        <dbReference type="SMART" id="SM01144"/>
    </source>
</evidence>
<dbReference type="GO" id="GO:0008033">
    <property type="term" value="P:tRNA processing"/>
    <property type="evidence" value="ECO:0007669"/>
    <property type="project" value="UniProtKB-KW"/>
</dbReference>